<proteinExistence type="predicted"/>
<reference evidence="2" key="1">
    <citation type="journal article" date="2022" name="Mol. Ecol. Resour.">
        <title>The genomes of chicory, endive, great burdock and yacon provide insights into Asteraceae palaeo-polyploidization history and plant inulin production.</title>
        <authorList>
            <person name="Fan W."/>
            <person name="Wang S."/>
            <person name="Wang H."/>
            <person name="Wang A."/>
            <person name="Jiang F."/>
            <person name="Liu H."/>
            <person name="Zhao H."/>
            <person name="Xu D."/>
            <person name="Zhang Y."/>
        </authorList>
    </citation>
    <scope>NUCLEOTIDE SEQUENCE [LARGE SCALE GENOMIC DNA]</scope>
    <source>
        <strain evidence="2">cv. Niubang</strain>
    </source>
</reference>
<accession>A0ACB9DLJ1</accession>
<name>A0ACB9DLJ1_ARCLA</name>
<protein>
    <submittedName>
        <fullName evidence="1">Uncharacterized protein</fullName>
    </submittedName>
</protein>
<evidence type="ECO:0000313" key="1">
    <source>
        <dbReference type="EMBL" id="KAI3747343.1"/>
    </source>
</evidence>
<evidence type="ECO:0000313" key="2">
    <source>
        <dbReference type="Proteomes" id="UP001055879"/>
    </source>
</evidence>
<organism evidence="1 2">
    <name type="scientific">Arctium lappa</name>
    <name type="common">Greater burdock</name>
    <name type="synonym">Lappa major</name>
    <dbReference type="NCBI Taxonomy" id="4217"/>
    <lineage>
        <taxon>Eukaryota</taxon>
        <taxon>Viridiplantae</taxon>
        <taxon>Streptophyta</taxon>
        <taxon>Embryophyta</taxon>
        <taxon>Tracheophyta</taxon>
        <taxon>Spermatophyta</taxon>
        <taxon>Magnoliopsida</taxon>
        <taxon>eudicotyledons</taxon>
        <taxon>Gunneridae</taxon>
        <taxon>Pentapetalae</taxon>
        <taxon>asterids</taxon>
        <taxon>campanulids</taxon>
        <taxon>Asterales</taxon>
        <taxon>Asteraceae</taxon>
        <taxon>Carduoideae</taxon>
        <taxon>Cardueae</taxon>
        <taxon>Arctiinae</taxon>
        <taxon>Arctium</taxon>
    </lineage>
</organism>
<reference evidence="1 2" key="2">
    <citation type="journal article" date="2022" name="Mol. Ecol. Resour.">
        <title>The genomes of chicory, endive, great burdock and yacon provide insights into Asteraceae paleo-polyploidization history and plant inulin production.</title>
        <authorList>
            <person name="Fan W."/>
            <person name="Wang S."/>
            <person name="Wang H."/>
            <person name="Wang A."/>
            <person name="Jiang F."/>
            <person name="Liu H."/>
            <person name="Zhao H."/>
            <person name="Xu D."/>
            <person name="Zhang Y."/>
        </authorList>
    </citation>
    <scope>NUCLEOTIDE SEQUENCE [LARGE SCALE GENOMIC DNA]</scope>
    <source>
        <strain evidence="2">cv. Niubang</strain>
    </source>
</reference>
<gene>
    <name evidence="1" type="ORF">L6452_09797</name>
</gene>
<dbReference type="Proteomes" id="UP001055879">
    <property type="component" value="Linkage Group LG03"/>
</dbReference>
<dbReference type="EMBL" id="CM042049">
    <property type="protein sequence ID" value="KAI3747343.1"/>
    <property type="molecule type" value="Genomic_DNA"/>
</dbReference>
<keyword evidence="2" id="KW-1185">Reference proteome</keyword>
<comment type="caution">
    <text evidence="1">The sequence shown here is derived from an EMBL/GenBank/DDBJ whole genome shotgun (WGS) entry which is preliminary data.</text>
</comment>
<sequence>MILVPTVIKIAISSTCNMLPLNATIVCNFADYKTMVESHMNILLEREKDRNCCSNVWELKKKKDLEFINRGHYPSSLIRRCLIVVIVVVAFLFGRPSYSDISYQTKSN</sequence>